<accession>A0A2V2LMK1</accession>
<evidence type="ECO:0000256" key="3">
    <source>
        <dbReference type="ARBA" id="ARBA00022692"/>
    </source>
</evidence>
<gene>
    <name evidence="8" type="ORF">DKT77_08435</name>
</gene>
<dbReference type="SUPFAM" id="SSF103481">
    <property type="entry name" value="Multidrug resistance efflux transporter EmrE"/>
    <property type="match status" value="2"/>
</dbReference>
<keyword evidence="4 6" id="KW-1133">Transmembrane helix</keyword>
<name>A0A2V2LMK1_9RHOB</name>
<feature type="transmembrane region" description="Helical" evidence="6">
    <location>
        <begin position="156"/>
        <end position="175"/>
    </location>
</feature>
<dbReference type="Pfam" id="PF00892">
    <property type="entry name" value="EamA"/>
    <property type="match status" value="2"/>
</dbReference>
<evidence type="ECO:0000313" key="8">
    <source>
        <dbReference type="EMBL" id="PWR02963.1"/>
    </source>
</evidence>
<proteinExistence type="inferred from homology"/>
<dbReference type="OrthoDB" id="9810329at2"/>
<dbReference type="GO" id="GO:0016020">
    <property type="term" value="C:membrane"/>
    <property type="evidence" value="ECO:0007669"/>
    <property type="project" value="UniProtKB-SubCell"/>
</dbReference>
<evidence type="ECO:0000256" key="4">
    <source>
        <dbReference type="ARBA" id="ARBA00022989"/>
    </source>
</evidence>
<dbReference type="InterPro" id="IPR000620">
    <property type="entry name" value="EamA_dom"/>
</dbReference>
<reference evidence="8 9" key="1">
    <citation type="submission" date="2018-05" db="EMBL/GenBank/DDBJ databases">
        <title>Rhodobacteraceae gen. nov., sp. nov. isolated from sea water.</title>
        <authorList>
            <person name="Ren Y."/>
        </authorList>
    </citation>
    <scope>NUCLEOTIDE SEQUENCE [LARGE SCALE GENOMIC DNA]</scope>
    <source>
        <strain evidence="8 9">TG-679</strain>
    </source>
</reference>
<feature type="domain" description="EamA" evidence="7">
    <location>
        <begin position="156"/>
        <end position="287"/>
    </location>
</feature>
<dbReference type="Proteomes" id="UP000245680">
    <property type="component" value="Unassembled WGS sequence"/>
</dbReference>
<keyword evidence="3 6" id="KW-0812">Transmembrane</keyword>
<evidence type="ECO:0000259" key="7">
    <source>
        <dbReference type="Pfam" id="PF00892"/>
    </source>
</evidence>
<evidence type="ECO:0000313" key="9">
    <source>
        <dbReference type="Proteomes" id="UP000245680"/>
    </source>
</evidence>
<evidence type="ECO:0000256" key="1">
    <source>
        <dbReference type="ARBA" id="ARBA00004141"/>
    </source>
</evidence>
<feature type="transmembrane region" description="Helical" evidence="6">
    <location>
        <begin position="133"/>
        <end position="150"/>
    </location>
</feature>
<feature type="transmembrane region" description="Helical" evidence="6">
    <location>
        <begin position="184"/>
        <end position="204"/>
    </location>
</feature>
<evidence type="ECO:0000256" key="2">
    <source>
        <dbReference type="ARBA" id="ARBA00009853"/>
    </source>
</evidence>
<dbReference type="InterPro" id="IPR037185">
    <property type="entry name" value="EmrE-like"/>
</dbReference>
<feature type="domain" description="EamA" evidence="7">
    <location>
        <begin position="15"/>
        <end position="147"/>
    </location>
</feature>
<dbReference type="PANTHER" id="PTHR22911:SF6">
    <property type="entry name" value="SOLUTE CARRIER FAMILY 35 MEMBER G1"/>
    <property type="match status" value="1"/>
</dbReference>
<evidence type="ECO:0000256" key="5">
    <source>
        <dbReference type="ARBA" id="ARBA00023136"/>
    </source>
</evidence>
<keyword evidence="5 6" id="KW-0472">Membrane</keyword>
<comment type="similarity">
    <text evidence="2">Belongs to the drug/metabolite transporter (DMT) superfamily. 10 TMS drug/metabolite exporter (DME) (TC 2.A.7.3) family.</text>
</comment>
<organism evidence="8 9">
    <name type="scientific">Meridianimarinicoccus roseus</name>
    <dbReference type="NCBI Taxonomy" id="2072018"/>
    <lineage>
        <taxon>Bacteria</taxon>
        <taxon>Pseudomonadati</taxon>
        <taxon>Pseudomonadota</taxon>
        <taxon>Alphaproteobacteria</taxon>
        <taxon>Rhodobacterales</taxon>
        <taxon>Paracoccaceae</taxon>
        <taxon>Meridianimarinicoccus</taxon>
    </lineage>
</organism>
<evidence type="ECO:0000256" key="6">
    <source>
        <dbReference type="SAM" id="Phobius"/>
    </source>
</evidence>
<feature type="transmembrane region" description="Helical" evidence="6">
    <location>
        <begin position="216"/>
        <end position="238"/>
    </location>
</feature>
<dbReference type="PANTHER" id="PTHR22911">
    <property type="entry name" value="ACYL-MALONYL CONDENSING ENZYME-RELATED"/>
    <property type="match status" value="1"/>
</dbReference>
<comment type="caution">
    <text evidence="8">The sequence shown here is derived from an EMBL/GenBank/DDBJ whole genome shotgun (WGS) entry which is preliminary data.</text>
</comment>
<comment type="subcellular location">
    <subcellularLocation>
        <location evidence="1">Membrane</location>
        <topology evidence="1">Multi-pass membrane protein</topology>
    </subcellularLocation>
</comment>
<dbReference type="EMBL" id="QGKU01000031">
    <property type="protein sequence ID" value="PWR02963.1"/>
    <property type="molecule type" value="Genomic_DNA"/>
</dbReference>
<sequence length="308" mass="32770">MPAPILRPRPHAPLLAALWALGAVCSFTAMAVAGREAGRSLDTFEIMTYRSLIGLMIVAGLVLALRRRSDIRTDRLGLHTLRNLFHFTGQNLWFYALTVIPLAQVAVLEASYPIWVALAAPLVLGERLTLRRVLAVLLGFAGIVIVVRPGMVPVNIGTLAALTCAIGFAGSSLVTRKLTSDQPILCILFWLTVMQGAMGLALAGHDGAIAWPAPQVWPLVVIIGLAGLAAHFCLTTALSLAPATLVVPVEFLRLPAIALVGALVYLEGIDPFVIVGSGVILAANLLNLWQRNPAPAPHPADTLRHGNR</sequence>
<feature type="transmembrane region" description="Helical" evidence="6">
    <location>
        <begin position="47"/>
        <end position="65"/>
    </location>
</feature>
<dbReference type="AlphaFoldDB" id="A0A2V2LMK1"/>
<dbReference type="RefSeq" id="WP_109811269.1">
    <property type="nucleotide sequence ID" value="NZ_QGKU01000031.1"/>
</dbReference>
<protein>
    <submittedName>
        <fullName evidence="8">EamA family transporter</fullName>
    </submittedName>
</protein>
<keyword evidence="9" id="KW-1185">Reference proteome</keyword>